<gene>
    <name evidence="3" type="ORF">g.91758</name>
</gene>
<sequence length="115" mass="13941">MAAIQEHTGDERICRGKRKNRSINPRSRQKEQPLGGKREVCNNVNDFFFTHSTRCRCCRRRPHSRAALPCRHWIRSNLHFLYILLTQSFIFYFMKNIKIIVTFPILCIFWFYFEL</sequence>
<dbReference type="AlphaFoldDB" id="A0A2S2NX15"/>
<protein>
    <submittedName>
        <fullName evidence="3">Uncharacterized protein</fullName>
    </submittedName>
</protein>
<name>A0A2S2NX15_SCHGA</name>
<accession>A0A2S2NX15</accession>
<evidence type="ECO:0000256" key="2">
    <source>
        <dbReference type="SAM" id="Phobius"/>
    </source>
</evidence>
<evidence type="ECO:0000256" key="1">
    <source>
        <dbReference type="SAM" id="MobiDB-lite"/>
    </source>
</evidence>
<organism evidence="3">
    <name type="scientific">Schizaphis graminum</name>
    <name type="common">Green bug aphid</name>
    <dbReference type="NCBI Taxonomy" id="13262"/>
    <lineage>
        <taxon>Eukaryota</taxon>
        <taxon>Metazoa</taxon>
        <taxon>Ecdysozoa</taxon>
        <taxon>Arthropoda</taxon>
        <taxon>Hexapoda</taxon>
        <taxon>Insecta</taxon>
        <taxon>Pterygota</taxon>
        <taxon>Neoptera</taxon>
        <taxon>Paraneoptera</taxon>
        <taxon>Hemiptera</taxon>
        <taxon>Sternorrhyncha</taxon>
        <taxon>Aphidomorpha</taxon>
        <taxon>Aphidoidea</taxon>
        <taxon>Aphididae</taxon>
        <taxon>Aphidini</taxon>
        <taxon>Schizaphis</taxon>
    </lineage>
</organism>
<dbReference type="EMBL" id="GGMR01009144">
    <property type="protein sequence ID" value="MBY21763.1"/>
    <property type="molecule type" value="Transcribed_RNA"/>
</dbReference>
<feature type="transmembrane region" description="Helical" evidence="2">
    <location>
        <begin position="80"/>
        <end position="113"/>
    </location>
</feature>
<feature type="region of interest" description="Disordered" evidence="1">
    <location>
        <begin position="1"/>
        <end position="35"/>
    </location>
</feature>
<reference evidence="3" key="1">
    <citation type="submission" date="2018-04" db="EMBL/GenBank/DDBJ databases">
        <title>Transcriptome of Schizaphis graminum biotype I.</title>
        <authorList>
            <person name="Scully E.D."/>
            <person name="Geib S.M."/>
            <person name="Palmer N.A."/>
            <person name="Koch K."/>
            <person name="Bradshaw J."/>
            <person name="Heng-Moss T."/>
            <person name="Sarath G."/>
        </authorList>
    </citation>
    <scope>NUCLEOTIDE SEQUENCE</scope>
</reference>
<proteinExistence type="predicted"/>
<keyword evidence="2" id="KW-0472">Membrane</keyword>
<keyword evidence="2" id="KW-0812">Transmembrane</keyword>
<keyword evidence="2" id="KW-1133">Transmembrane helix</keyword>
<evidence type="ECO:0000313" key="3">
    <source>
        <dbReference type="EMBL" id="MBY21763.1"/>
    </source>
</evidence>